<comment type="caution">
    <text evidence="9">The sequence shown here is derived from an EMBL/GenBank/DDBJ whole genome shotgun (WGS) entry which is preliminary data.</text>
</comment>
<reference evidence="9 10" key="1">
    <citation type="journal article" date="2019" name="Commun. Biol.">
        <title>The bagworm genome reveals a unique fibroin gene that provides high tensile strength.</title>
        <authorList>
            <person name="Kono N."/>
            <person name="Nakamura H."/>
            <person name="Ohtoshi R."/>
            <person name="Tomita M."/>
            <person name="Numata K."/>
            <person name="Arakawa K."/>
        </authorList>
    </citation>
    <scope>NUCLEOTIDE SEQUENCE [LARGE SCALE GENOMIC DNA]</scope>
</reference>
<keyword evidence="4 8" id="KW-1133">Transmembrane helix</keyword>
<dbReference type="Pfam" id="PF02466">
    <property type="entry name" value="Tim17"/>
    <property type="match status" value="1"/>
</dbReference>
<evidence type="ECO:0000313" key="10">
    <source>
        <dbReference type="Proteomes" id="UP000299102"/>
    </source>
</evidence>
<evidence type="ECO:0000256" key="4">
    <source>
        <dbReference type="ARBA" id="ARBA00022989"/>
    </source>
</evidence>
<dbReference type="OrthoDB" id="5826189at2759"/>
<dbReference type="PANTHER" id="PTHR13002">
    <property type="entry name" value="C3ORF1 PROTEIN-RELATED"/>
    <property type="match status" value="1"/>
</dbReference>
<keyword evidence="10" id="KW-1185">Reference proteome</keyword>
<evidence type="ECO:0000313" key="9">
    <source>
        <dbReference type="EMBL" id="GBP28876.1"/>
    </source>
</evidence>
<evidence type="ECO:0000256" key="1">
    <source>
        <dbReference type="ARBA" id="ARBA00004141"/>
    </source>
</evidence>
<protein>
    <recommendedName>
        <fullName evidence="6">Complex I assembly factor TIMMDC1, mitochondrial</fullName>
    </recommendedName>
    <alternativeName>
        <fullName evidence="7">Translocase of inner mitochondrial membrane domain-containing protein 1</fullName>
    </alternativeName>
</protein>
<dbReference type="PANTHER" id="PTHR13002:SF1">
    <property type="entry name" value="COMPLEX I ASSEMBLY FACTOR TIMMDC1, MITOCHONDRIAL"/>
    <property type="match status" value="1"/>
</dbReference>
<feature type="transmembrane region" description="Helical" evidence="8">
    <location>
        <begin position="84"/>
        <end position="111"/>
    </location>
</feature>
<dbReference type="InterPro" id="IPR055299">
    <property type="entry name" value="TIMMDC1"/>
</dbReference>
<evidence type="ECO:0000256" key="7">
    <source>
        <dbReference type="ARBA" id="ARBA00041344"/>
    </source>
</evidence>
<evidence type="ECO:0000256" key="3">
    <source>
        <dbReference type="ARBA" id="ARBA00022692"/>
    </source>
</evidence>
<comment type="subcellular location">
    <subcellularLocation>
        <location evidence="1">Membrane</location>
        <topology evidence="1">Multi-pass membrane protein</topology>
    </subcellularLocation>
</comment>
<dbReference type="GO" id="GO:0032981">
    <property type="term" value="P:mitochondrial respiratory chain complex I assembly"/>
    <property type="evidence" value="ECO:0007669"/>
    <property type="project" value="InterPro"/>
</dbReference>
<comment type="similarity">
    <text evidence="2">Belongs to the Tim17/Tim22/Tim23 family.</text>
</comment>
<name>A0A4C1USB8_EUMVA</name>
<evidence type="ECO:0000256" key="5">
    <source>
        <dbReference type="ARBA" id="ARBA00023136"/>
    </source>
</evidence>
<keyword evidence="3 8" id="KW-0812">Transmembrane</keyword>
<keyword evidence="5 8" id="KW-0472">Membrane</keyword>
<dbReference type="STRING" id="151549.A0A4C1USB8"/>
<dbReference type="GO" id="GO:0005739">
    <property type="term" value="C:mitochondrion"/>
    <property type="evidence" value="ECO:0007669"/>
    <property type="project" value="TreeGrafter"/>
</dbReference>
<dbReference type="GO" id="GO:0016020">
    <property type="term" value="C:membrane"/>
    <property type="evidence" value="ECO:0007669"/>
    <property type="project" value="UniProtKB-SubCell"/>
</dbReference>
<dbReference type="EMBL" id="BGZK01000212">
    <property type="protein sequence ID" value="GBP28876.1"/>
    <property type="molecule type" value="Genomic_DNA"/>
</dbReference>
<evidence type="ECO:0000256" key="8">
    <source>
        <dbReference type="SAM" id="Phobius"/>
    </source>
</evidence>
<dbReference type="AlphaFoldDB" id="A0A4C1USB8"/>
<evidence type="ECO:0000256" key="6">
    <source>
        <dbReference type="ARBA" id="ARBA00040778"/>
    </source>
</evidence>
<organism evidence="9 10">
    <name type="scientific">Eumeta variegata</name>
    <name type="common">Bagworm moth</name>
    <name type="synonym">Eumeta japonica</name>
    <dbReference type="NCBI Taxonomy" id="151549"/>
    <lineage>
        <taxon>Eukaryota</taxon>
        <taxon>Metazoa</taxon>
        <taxon>Ecdysozoa</taxon>
        <taxon>Arthropoda</taxon>
        <taxon>Hexapoda</taxon>
        <taxon>Insecta</taxon>
        <taxon>Pterygota</taxon>
        <taxon>Neoptera</taxon>
        <taxon>Endopterygota</taxon>
        <taxon>Lepidoptera</taxon>
        <taxon>Glossata</taxon>
        <taxon>Ditrysia</taxon>
        <taxon>Tineoidea</taxon>
        <taxon>Psychidae</taxon>
        <taxon>Oiketicinae</taxon>
        <taxon>Eumeta</taxon>
    </lineage>
</organism>
<evidence type="ECO:0000256" key="2">
    <source>
        <dbReference type="ARBA" id="ARBA00008444"/>
    </source>
</evidence>
<accession>A0A4C1USB8</accession>
<gene>
    <name evidence="9" type="primary">140up</name>
    <name evidence="9" type="ORF">EVAR_24552_1</name>
</gene>
<sequence length="168" mass="18599">MLRIVTRFTPTLAIPFFDTRSQFDKNRIGQIEENSNTGYDRVKKMFSSRLISTVISTYRDKTSVLEYVIAGFITGGLYKANLGLAAAVVGSGLGAALSLVGGTIICSILWLSGVTMADIRKALYTVKEFRERSLNEAMEKAAEIKHDDVTRFHDILVTEKGEKKLGEL</sequence>
<dbReference type="Proteomes" id="UP000299102">
    <property type="component" value="Unassembled WGS sequence"/>
</dbReference>
<proteinExistence type="inferred from homology"/>